<sequence>MPKRGIWAAVVTYIVLFMTVTLAIALFQEELGWGWWWVVPIGFVFVAAIIGFRLLVQHSHEAAERADREADAQR</sequence>
<organism evidence="2 3">
    <name type="scientific">Tessaracoccus rhinocerotis</name>
    <dbReference type="NCBI Taxonomy" id="1689449"/>
    <lineage>
        <taxon>Bacteria</taxon>
        <taxon>Bacillati</taxon>
        <taxon>Actinomycetota</taxon>
        <taxon>Actinomycetes</taxon>
        <taxon>Propionibacteriales</taxon>
        <taxon>Propionibacteriaceae</taxon>
        <taxon>Tessaracoccus</taxon>
    </lineage>
</organism>
<gene>
    <name evidence="2" type="ORF">FOJ82_05890</name>
</gene>
<dbReference type="Proteomes" id="UP000317638">
    <property type="component" value="Unassembled WGS sequence"/>
</dbReference>
<dbReference type="RefSeq" id="WP_143937546.1">
    <property type="nucleotide sequence ID" value="NZ_VKKG01000002.1"/>
</dbReference>
<evidence type="ECO:0000313" key="2">
    <source>
        <dbReference type="EMBL" id="TRY18652.1"/>
    </source>
</evidence>
<feature type="transmembrane region" description="Helical" evidence="1">
    <location>
        <begin position="7"/>
        <end position="27"/>
    </location>
</feature>
<feature type="transmembrane region" description="Helical" evidence="1">
    <location>
        <begin position="33"/>
        <end position="56"/>
    </location>
</feature>
<keyword evidence="1" id="KW-0472">Membrane</keyword>
<dbReference type="OrthoDB" id="3734098at2"/>
<accession>A0A553K1S7</accession>
<proteinExistence type="predicted"/>
<dbReference type="AlphaFoldDB" id="A0A553K1S7"/>
<reference evidence="2 3" key="1">
    <citation type="submission" date="2019-07" db="EMBL/GenBank/DDBJ databases">
        <authorList>
            <person name="Zhou L.-Y."/>
        </authorList>
    </citation>
    <scope>NUCLEOTIDE SEQUENCE [LARGE SCALE GENOMIC DNA]</scope>
    <source>
        <strain evidence="2 3">YIM 101269</strain>
    </source>
</reference>
<name>A0A553K1S7_9ACTN</name>
<keyword evidence="1" id="KW-1133">Transmembrane helix</keyword>
<protein>
    <submittedName>
        <fullName evidence="2">Uncharacterized protein</fullName>
    </submittedName>
</protein>
<keyword evidence="1" id="KW-0812">Transmembrane</keyword>
<keyword evidence="3" id="KW-1185">Reference proteome</keyword>
<dbReference type="EMBL" id="VKKG01000002">
    <property type="protein sequence ID" value="TRY18652.1"/>
    <property type="molecule type" value="Genomic_DNA"/>
</dbReference>
<evidence type="ECO:0000313" key="3">
    <source>
        <dbReference type="Proteomes" id="UP000317638"/>
    </source>
</evidence>
<evidence type="ECO:0000256" key="1">
    <source>
        <dbReference type="SAM" id="Phobius"/>
    </source>
</evidence>
<comment type="caution">
    <text evidence="2">The sequence shown here is derived from an EMBL/GenBank/DDBJ whole genome shotgun (WGS) entry which is preliminary data.</text>
</comment>